<evidence type="ECO:0000313" key="2">
    <source>
        <dbReference type="EMBL" id="EDM07795.1"/>
    </source>
</evidence>
<accession>A6J9T9</accession>
<feature type="region of interest" description="Disordered" evidence="1">
    <location>
        <begin position="19"/>
        <end position="50"/>
    </location>
</feature>
<protein>
    <submittedName>
        <fullName evidence="2">RCG53664</fullName>
    </submittedName>
</protein>
<dbReference type="EMBL" id="CH473979">
    <property type="protein sequence ID" value="EDM07795.1"/>
    <property type="molecule type" value="Genomic_DNA"/>
</dbReference>
<evidence type="ECO:0000256" key="1">
    <source>
        <dbReference type="SAM" id="MobiDB-lite"/>
    </source>
</evidence>
<proteinExistence type="predicted"/>
<feature type="compositionally biased region" description="Polar residues" evidence="1">
    <location>
        <begin position="22"/>
        <end position="36"/>
    </location>
</feature>
<dbReference type="AlphaFoldDB" id="A6J9T9"/>
<reference evidence="2 3" key="1">
    <citation type="submission" date="2005-09" db="EMBL/GenBank/DDBJ databases">
        <authorList>
            <person name="Mural R.J."/>
            <person name="Li P.W."/>
            <person name="Adams M.D."/>
            <person name="Amanatides P.G."/>
            <person name="Baden-Tillson H."/>
            <person name="Barnstead M."/>
            <person name="Chin S.H."/>
            <person name="Dew I."/>
            <person name="Evans C.A."/>
            <person name="Ferriera S."/>
            <person name="Flanigan M."/>
            <person name="Fosler C."/>
            <person name="Glodek A."/>
            <person name="Gu Z."/>
            <person name="Holt R.A."/>
            <person name="Jennings D."/>
            <person name="Kraft C.L."/>
            <person name="Lu F."/>
            <person name="Nguyen T."/>
            <person name="Nusskern D.R."/>
            <person name="Pfannkoch C.M."/>
            <person name="Sitter C."/>
            <person name="Sutton G.G."/>
            <person name="Venter J.C."/>
            <person name="Wang Z."/>
            <person name="Woodage T."/>
            <person name="Zheng X.H."/>
            <person name="Zhong F."/>
        </authorList>
    </citation>
    <scope>NUCLEOTIDE SEQUENCE [LARGE SCALE GENOMIC DNA]</scope>
    <source>
        <strain>BN</strain>
        <strain evidence="3">Sprague-Dawley</strain>
    </source>
</reference>
<organism evidence="2 3">
    <name type="scientific">Rattus norvegicus</name>
    <name type="common">Rat</name>
    <dbReference type="NCBI Taxonomy" id="10116"/>
    <lineage>
        <taxon>Eukaryota</taxon>
        <taxon>Metazoa</taxon>
        <taxon>Chordata</taxon>
        <taxon>Craniata</taxon>
        <taxon>Vertebrata</taxon>
        <taxon>Euteleostomi</taxon>
        <taxon>Mammalia</taxon>
        <taxon>Eutheria</taxon>
        <taxon>Euarchontoglires</taxon>
        <taxon>Glires</taxon>
        <taxon>Rodentia</taxon>
        <taxon>Myomorpha</taxon>
        <taxon>Muroidea</taxon>
        <taxon>Muridae</taxon>
        <taxon>Murinae</taxon>
        <taxon>Rattus</taxon>
    </lineage>
</organism>
<evidence type="ECO:0000313" key="3">
    <source>
        <dbReference type="Proteomes" id="UP000234681"/>
    </source>
</evidence>
<gene>
    <name evidence="2" type="ORF">rCG_53664</name>
</gene>
<dbReference type="Proteomes" id="UP000234681">
    <property type="component" value="Chromosome 1"/>
</dbReference>
<name>A6J9T9_RAT</name>
<sequence length="50" mass="5330">MPGGMFGVGASSLILHGRRLKNTLSPRHQGERTPSLSMADVTVDYVSQSS</sequence>